<dbReference type="EMBL" id="KN847563">
    <property type="protein sequence ID" value="KIW00490.1"/>
    <property type="molecule type" value="Genomic_DNA"/>
</dbReference>
<dbReference type="GeneID" id="27315984"/>
<dbReference type="InterPro" id="IPR050266">
    <property type="entry name" value="AB_hydrolase_sf"/>
</dbReference>
<evidence type="ECO:0000313" key="2">
    <source>
        <dbReference type="EMBL" id="KIW00490.1"/>
    </source>
</evidence>
<feature type="domain" description="AB hydrolase-1" evidence="1">
    <location>
        <begin position="34"/>
        <end position="178"/>
    </location>
</feature>
<dbReference type="RefSeq" id="XP_016210359.1">
    <property type="nucleotide sequence ID" value="XM_016361855.1"/>
</dbReference>
<dbReference type="InParanoid" id="A0A0D2A2E1"/>
<reference evidence="2 3" key="1">
    <citation type="submission" date="2015-01" db="EMBL/GenBank/DDBJ databases">
        <title>The Genome Sequence of Ochroconis gallopava CBS43764.</title>
        <authorList>
            <consortium name="The Broad Institute Genomics Platform"/>
            <person name="Cuomo C."/>
            <person name="de Hoog S."/>
            <person name="Gorbushina A."/>
            <person name="Stielow B."/>
            <person name="Teixiera M."/>
            <person name="Abouelleil A."/>
            <person name="Chapman S.B."/>
            <person name="Priest M."/>
            <person name="Young S.K."/>
            <person name="Wortman J."/>
            <person name="Nusbaum C."/>
            <person name="Birren B."/>
        </authorList>
    </citation>
    <scope>NUCLEOTIDE SEQUENCE [LARGE SCALE GENOMIC DNA]</scope>
    <source>
        <strain evidence="2 3">CBS 43764</strain>
    </source>
</reference>
<dbReference type="Proteomes" id="UP000053259">
    <property type="component" value="Unassembled WGS sequence"/>
</dbReference>
<keyword evidence="3" id="KW-1185">Reference proteome</keyword>
<dbReference type="PANTHER" id="PTHR43798">
    <property type="entry name" value="MONOACYLGLYCEROL LIPASE"/>
    <property type="match status" value="1"/>
</dbReference>
<accession>A0A0D2A2E1</accession>
<protein>
    <recommendedName>
        <fullName evidence="1">AB hydrolase-1 domain-containing protein</fullName>
    </recommendedName>
</protein>
<dbReference type="Pfam" id="PF00561">
    <property type="entry name" value="Abhydrolase_1"/>
    <property type="match status" value="1"/>
</dbReference>
<proteinExistence type="predicted"/>
<dbReference type="HOGENOM" id="CLU_084292_0_0_1"/>
<evidence type="ECO:0000313" key="3">
    <source>
        <dbReference type="Proteomes" id="UP000053259"/>
    </source>
</evidence>
<name>A0A0D2A2E1_9PEZI</name>
<dbReference type="InterPro" id="IPR000073">
    <property type="entry name" value="AB_hydrolase_1"/>
</dbReference>
<dbReference type="GO" id="GO:0047372">
    <property type="term" value="F:monoacylglycerol lipase activity"/>
    <property type="evidence" value="ECO:0007669"/>
    <property type="project" value="TreeGrafter"/>
</dbReference>
<dbReference type="VEuPathDB" id="FungiDB:PV09_08011"/>
<dbReference type="PANTHER" id="PTHR43798:SF33">
    <property type="entry name" value="HYDROLASE, PUTATIVE (AFU_ORTHOLOGUE AFUA_2G14860)-RELATED"/>
    <property type="match status" value="1"/>
</dbReference>
<dbReference type="Gene3D" id="3.40.50.1820">
    <property type="entry name" value="alpha/beta hydrolase"/>
    <property type="match status" value="1"/>
</dbReference>
<sequence length="296" mass="33551">MTSLVIRKAYVEIMPGKQIHYRYVLPQNGLTQKPTIIYLHKSASSSVSYEKLMTHYASKGHPGYAPDMPGFGGSFDQDEDDVRAIDEENTGWYVDIFMKMFEKLGIYNPTNQNSIQGSPTVKMVNIIGHHSGASLANQLAARYPDFVRSITLVGATIIGKEERERMKEIYLKPFNKPAEDGSHLLKTWNYLKNMGVGDDISLHQREAVDHIRAWRGRMLVYGAVWSQESEEFFRAVRCPVLVLCARDDVLWEHVDNVQKVKPEAKVAEIAGGNFSLDRDVVGIVREWDAFQAEITL</sequence>
<dbReference type="OrthoDB" id="408373at2759"/>
<organism evidence="2 3">
    <name type="scientific">Verruconis gallopava</name>
    <dbReference type="NCBI Taxonomy" id="253628"/>
    <lineage>
        <taxon>Eukaryota</taxon>
        <taxon>Fungi</taxon>
        <taxon>Dikarya</taxon>
        <taxon>Ascomycota</taxon>
        <taxon>Pezizomycotina</taxon>
        <taxon>Dothideomycetes</taxon>
        <taxon>Pleosporomycetidae</taxon>
        <taxon>Venturiales</taxon>
        <taxon>Sympoventuriaceae</taxon>
        <taxon>Verruconis</taxon>
    </lineage>
</organism>
<dbReference type="AlphaFoldDB" id="A0A0D2A2E1"/>
<dbReference type="SUPFAM" id="SSF53474">
    <property type="entry name" value="alpha/beta-Hydrolases"/>
    <property type="match status" value="1"/>
</dbReference>
<gene>
    <name evidence="2" type="ORF">PV09_08011</name>
</gene>
<dbReference type="InterPro" id="IPR029058">
    <property type="entry name" value="AB_hydrolase_fold"/>
</dbReference>
<dbReference type="GO" id="GO:0016020">
    <property type="term" value="C:membrane"/>
    <property type="evidence" value="ECO:0007669"/>
    <property type="project" value="TreeGrafter"/>
</dbReference>
<dbReference type="GO" id="GO:0046464">
    <property type="term" value="P:acylglycerol catabolic process"/>
    <property type="evidence" value="ECO:0007669"/>
    <property type="project" value="TreeGrafter"/>
</dbReference>
<evidence type="ECO:0000259" key="1">
    <source>
        <dbReference type="Pfam" id="PF00561"/>
    </source>
</evidence>